<sequence>MLLNTPEIRRIESRFLSLFERTFLKGIKGKPAPSYLKSVKTQFKSKTFQIQADKIIDDIYLQSIEHTDKQTKKAQASVLKKGSRHLSAASKPLPITEEAVRQAVGLSKEVTESIIKFLKDDGIYLEHPNTLEKRVRELWGGQKYRAVRFARTFTADVATNTELWRYQDAGIDDLQFYAKIDDKTSPQCRTMHGTVFKTDSPEARRYRCPLHQNCRSSLLPVPITQKVDPKMRFENRDFTRQMDQEFNILDDRTDKDLIKKTFSDIDTFNEKYRIDQFILDEDVEARLQKLNIQILSEIPKEKTNLKYTPVKTVKKAEEWLLENTSVKYADFKGVHIDIVNEMIESFVYHLNLEPKLANKMKFYGTGQAQFELWYQDELKKEIEWLKKLHPEDEKLILERAKRRIKKPKMDGKTYAHSWNHPKFGGIGVNKKFGSNPLTFSECAEKDESVGWHPTGCKTIKSIFDHEFGHELDNIYNISNSDIVSNLYTKKNIEEIHNNLSRYALTSKQELVAEAWAEYLNNPSPRNIAKEVGEFITSEVNKGKS</sequence>
<gene>
    <name evidence="2" type="ORF">SAMN02910340_02081</name>
</gene>
<dbReference type="RefSeq" id="WP_149761779.1">
    <property type="nucleotide sequence ID" value="NZ_FPAO01000008.1"/>
</dbReference>
<dbReference type="InterPro" id="IPR024079">
    <property type="entry name" value="MetalloPept_cat_dom_sf"/>
</dbReference>
<dbReference type="NCBIfam" id="TIGR01641">
    <property type="entry name" value="phageSPP1_gp7"/>
    <property type="match status" value="1"/>
</dbReference>
<protein>
    <submittedName>
        <fullName evidence="2">Phage putative head morphogenesis protein, SPP1 gp7 family</fullName>
    </submittedName>
</protein>
<dbReference type="InterPro" id="IPR006528">
    <property type="entry name" value="Phage_head_morphogenesis_dom"/>
</dbReference>
<dbReference type="Proteomes" id="UP000323733">
    <property type="component" value="Unassembled WGS sequence"/>
</dbReference>
<reference evidence="2 3" key="1">
    <citation type="submission" date="2016-10" db="EMBL/GenBank/DDBJ databases">
        <authorList>
            <person name="Varghese N."/>
            <person name="Submissions S."/>
        </authorList>
    </citation>
    <scope>NUCLEOTIDE SEQUENCE [LARGE SCALE GENOMIC DNA]</scope>
    <source>
        <strain evidence="2 3">DSM 11855</strain>
    </source>
</reference>
<evidence type="ECO:0000313" key="3">
    <source>
        <dbReference type="Proteomes" id="UP000323733"/>
    </source>
</evidence>
<evidence type="ECO:0000313" key="2">
    <source>
        <dbReference type="EMBL" id="SFT73255.1"/>
    </source>
</evidence>
<dbReference type="GO" id="GO:0008237">
    <property type="term" value="F:metallopeptidase activity"/>
    <property type="evidence" value="ECO:0007669"/>
    <property type="project" value="InterPro"/>
</dbReference>
<name>A0A1I7AED2_METTE</name>
<feature type="domain" description="Phage head morphogenesis" evidence="1">
    <location>
        <begin position="130"/>
        <end position="218"/>
    </location>
</feature>
<evidence type="ECO:0000259" key="1">
    <source>
        <dbReference type="Pfam" id="PF04233"/>
    </source>
</evidence>
<organism evidence="2 3">
    <name type="scientific">Methanosarcina thermophila</name>
    <dbReference type="NCBI Taxonomy" id="2210"/>
    <lineage>
        <taxon>Archaea</taxon>
        <taxon>Methanobacteriati</taxon>
        <taxon>Methanobacteriota</taxon>
        <taxon>Stenosarchaea group</taxon>
        <taxon>Methanomicrobia</taxon>
        <taxon>Methanosarcinales</taxon>
        <taxon>Methanosarcinaceae</taxon>
        <taxon>Methanosarcina</taxon>
    </lineage>
</organism>
<dbReference type="Gene3D" id="3.40.390.10">
    <property type="entry name" value="Collagenase (Catalytic Domain)"/>
    <property type="match status" value="1"/>
</dbReference>
<proteinExistence type="predicted"/>
<accession>A0A1I7AED2</accession>
<dbReference type="Pfam" id="PF04233">
    <property type="entry name" value="Phage_Mu_F"/>
    <property type="match status" value="1"/>
</dbReference>
<dbReference type="AlphaFoldDB" id="A0A1I7AED2"/>
<dbReference type="EMBL" id="FPAO01000008">
    <property type="protein sequence ID" value="SFT73255.1"/>
    <property type="molecule type" value="Genomic_DNA"/>
</dbReference>
<keyword evidence="3" id="KW-1185">Reference proteome</keyword>